<feature type="non-terminal residue" evidence="2">
    <location>
        <position position="85"/>
    </location>
</feature>
<feature type="compositionally biased region" description="Basic and acidic residues" evidence="1">
    <location>
        <begin position="71"/>
        <end position="85"/>
    </location>
</feature>
<evidence type="ECO:0000256" key="1">
    <source>
        <dbReference type="SAM" id="MobiDB-lite"/>
    </source>
</evidence>
<evidence type="ECO:0000313" key="2">
    <source>
        <dbReference type="EMBL" id="GFD58217.1"/>
    </source>
</evidence>
<feature type="non-terminal residue" evidence="2">
    <location>
        <position position="1"/>
    </location>
</feature>
<gene>
    <name evidence="2" type="ORF">Tci_930186</name>
</gene>
<accession>A0A699XF04</accession>
<protein>
    <submittedName>
        <fullName evidence="2">Uncharacterized protein</fullName>
    </submittedName>
</protein>
<proteinExistence type="predicted"/>
<organism evidence="2">
    <name type="scientific">Tanacetum cinerariifolium</name>
    <name type="common">Dalmatian daisy</name>
    <name type="synonym">Chrysanthemum cinerariifolium</name>
    <dbReference type="NCBI Taxonomy" id="118510"/>
    <lineage>
        <taxon>Eukaryota</taxon>
        <taxon>Viridiplantae</taxon>
        <taxon>Streptophyta</taxon>
        <taxon>Embryophyta</taxon>
        <taxon>Tracheophyta</taxon>
        <taxon>Spermatophyta</taxon>
        <taxon>Magnoliopsida</taxon>
        <taxon>eudicotyledons</taxon>
        <taxon>Gunneridae</taxon>
        <taxon>Pentapetalae</taxon>
        <taxon>asterids</taxon>
        <taxon>campanulids</taxon>
        <taxon>Asterales</taxon>
        <taxon>Asteraceae</taxon>
        <taxon>Asteroideae</taxon>
        <taxon>Anthemideae</taxon>
        <taxon>Anthemidinae</taxon>
        <taxon>Tanacetum</taxon>
    </lineage>
</organism>
<dbReference type="AlphaFoldDB" id="A0A699XF04"/>
<sequence length="85" mass="9396">GLSQQQGSKALTSSKSMATTSHSMAWTISDTRYESTGVSTGQESSPIDSMMNDDSIPNEQGQLSDDEDIENDHLPNADMRKDWWK</sequence>
<name>A0A699XF04_TANCI</name>
<dbReference type="EMBL" id="BKCJ011850108">
    <property type="protein sequence ID" value="GFD58217.1"/>
    <property type="molecule type" value="Genomic_DNA"/>
</dbReference>
<feature type="compositionally biased region" description="Polar residues" evidence="1">
    <location>
        <begin position="1"/>
        <end position="47"/>
    </location>
</feature>
<feature type="region of interest" description="Disordered" evidence="1">
    <location>
        <begin position="1"/>
        <end position="85"/>
    </location>
</feature>
<comment type="caution">
    <text evidence="2">The sequence shown here is derived from an EMBL/GenBank/DDBJ whole genome shotgun (WGS) entry which is preliminary data.</text>
</comment>
<reference evidence="2" key="1">
    <citation type="journal article" date="2019" name="Sci. Rep.">
        <title>Draft genome of Tanacetum cinerariifolium, the natural source of mosquito coil.</title>
        <authorList>
            <person name="Yamashiro T."/>
            <person name="Shiraishi A."/>
            <person name="Satake H."/>
            <person name="Nakayama K."/>
        </authorList>
    </citation>
    <scope>NUCLEOTIDE SEQUENCE</scope>
</reference>